<evidence type="ECO:0000256" key="2">
    <source>
        <dbReference type="ARBA" id="ARBA00004651"/>
    </source>
</evidence>
<evidence type="ECO:0000256" key="13">
    <source>
        <dbReference type="ARBA" id="ARBA00022989"/>
    </source>
</evidence>
<feature type="transmembrane region" description="Helical" evidence="20">
    <location>
        <begin position="134"/>
        <end position="159"/>
    </location>
</feature>
<feature type="transmembrane region" description="Helical" evidence="20">
    <location>
        <begin position="30"/>
        <end position="48"/>
    </location>
</feature>
<keyword evidence="10 18" id="KW-0808">Transferase</keyword>
<dbReference type="PANTHER" id="PTHR46382:SF1">
    <property type="entry name" value="PHOSPHATIDATE CYTIDYLYLTRANSFERASE"/>
    <property type="match status" value="1"/>
</dbReference>
<feature type="transmembrane region" description="Helical" evidence="20">
    <location>
        <begin position="231"/>
        <end position="249"/>
    </location>
</feature>
<evidence type="ECO:0000256" key="7">
    <source>
        <dbReference type="ARBA" id="ARBA00019373"/>
    </source>
</evidence>
<feature type="region of interest" description="Disordered" evidence="19">
    <location>
        <begin position="1"/>
        <end position="26"/>
    </location>
</feature>
<keyword evidence="22" id="KW-1185">Reference proteome</keyword>
<evidence type="ECO:0000256" key="6">
    <source>
        <dbReference type="ARBA" id="ARBA00012487"/>
    </source>
</evidence>
<keyword evidence="13 20" id="KW-1133">Transmembrane helix</keyword>
<evidence type="ECO:0000256" key="10">
    <source>
        <dbReference type="ARBA" id="ARBA00022679"/>
    </source>
</evidence>
<keyword evidence="11 18" id="KW-0812">Transmembrane</keyword>
<feature type="transmembrane region" description="Helical" evidence="20">
    <location>
        <begin position="104"/>
        <end position="122"/>
    </location>
</feature>
<comment type="subcellular location">
    <subcellularLocation>
        <location evidence="2">Cell membrane</location>
        <topology evidence="2">Multi-pass membrane protein</topology>
    </subcellularLocation>
</comment>
<evidence type="ECO:0000256" key="14">
    <source>
        <dbReference type="ARBA" id="ARBA00023098"/>
    </source>
</evidence>
<evidence type="ECO:0000256" key="11">
    <source>
        <dbReference type="ARBA" id="ARBA00022692"/>
    </source>
</evidence>
<dbReference type="GO" id="GO:0004605">
    <property type="term" value="F:phosphatidate cytidylyltransferase activity"/>
    <property type="evidence" value="ECO:0007669"/>
    <property type="project" value="UniProtKB-EC"/>
</dbReference>
<evidence type="ECO:0000256" key="18">
    <source>
        <dbReference type="RuleBase" id="RU003938"/>
    </source>
</evidence>
<evidence type="ECO:0000313" key="21">
    <source>
        <dbReference type="EMBL" id="PXX12184.1"/>
    </source>
</evidence>
<evidence type="ECO:0000256" key="19">
    <source>
        <dbReference type="SAM" id="MobiDB-lite"/>
    </source>
</evidence>
<evidence type="ECO:0000256" key="4">
    <source>
        <dbReference type="ARBA" id="ARBA00005189"/>
    </source>
</evidence>
<keyword evidence="8" id="KW-1003">Cell membrane</keyword>
<comment type="catalytic activity">
    <reaction evidence="1 18">
        <text>a 1,2-diacyl-sn-glycero-3-phosphate + CTP + H(+) = a CDP-1,2-diacyl-sn-glycerol + diphosphate</text>
        <dbReference type="Rhea" id="RHEA:16229"/>
        <dbReference type="ChEBI" id="CHEBI:15378"/>
        <dbReference type="ChEBI" id="CHEBI:33019"/>
        <dbReference type="ChEBI" id="CHEBI:37563"/>
        <dbReference type="ChEBI" id="CHEBI:58332"/>
        <dbReference type="ChEBI" id="CHEBI:58608"/>
        <dbReference type="EC" id="2.7.7.41"/>
    </reaction>
</comment>
<comment type="pathway">
    <text evidence="4">Lipid metabolism.</text>
</comment>
<dbReference type="GO" id="GO:0016024">
    <property type="term" value="P:CDP-diacylglycerol biosynthetic process"/>
    <property type="evidence" value="ECO:0007669"/>
    <property type="project" value="UniProtKB-UniPathway"/>
</dbReference>
<evidence type="ECO:0000256" key="9">
    <source>
        <dbReference type="ARBA" id="ARBA00022516"/>
    </source>
</evidence>
<dbReference type="InterPro" id="IPR000374">
    <property type="entry name" value="PC_trans"/>
</dbReference>
<reference evidence="22" key="1">
    <citation type="submission" date="2018-05" db="EMBL/GenBank/DDBJ databases">
        <authorList>
            <person name="Deangelis K."/>
            <person name="Huntemann M."/>
            <person name="Clum A."/>
            <person name="Pillay M."/>
            <person name="Palaniappan K."/>
            <person name="Varghese N."/>
            <person name="Mikhailova N."/>
            <person name="Stamatis D."/>
            <person name="Reddy T."/>
            <person name="Daum C."/>
            <person name="Shapiro N."/>
            <person name="Ivanova N."/>
            <person name="Kyrpides N."/>
            <person name="Woyke T."/>
        </authorList>
    </citation>
    <scope>NUCLEOTIDE SEQUENCE [LARGE SCALE GENOMIC DNA]</scope>
    <source>
        <strain evidence="22">GAS496</strain>
    </source>
</reference>
<evidence type="ECO:0000256" key="1">
    <source>
        <dbReference type="ARBA" id="ARBA00001698"/>
    </source>
</evidence>
<dbReference type="GO" id="GO:0005886">
    <property type="term" value="C:plasma membrane"/>
    <property type="evidence" value="ECO:0007669"/>
    <property type="project" value="UniProtKB-SubCell"/>
</dbReference>
<accession>A0A318HMK9</accession>
<keyword evidence="15 20" id="KW-0472">Membrane</keyword>
<protein>
    <recommendedName>
        <fullName evidence="7 18">Phosphatidate cytidylyltransferase</fullName>
        <ecNumber evidence="6 18">2.7.7.41</ecNumber>
    </recommendedName>
</protein>
<feature type="transmembrane region" description="Helical" evidence="20">
    <location>
        <begin position="165"/>
        <end position="188"/>
    </location>
</feature>
<name>A0A318HMK9_9MYCO</name>
<keyword evidence="14" id="KW-0443">Lipid metabolism</keyword>
<dbReference type="EC" id="2.7.7.41" evidence="6 18"/>
<gene>
    <name evidence="21" type="ORF">C8E89_102309</name>
</gene>
<evidence type="ECO:0000256" key="17">
    <source>
        <dbReference type="ARBA" id="ARBA00023264"/>
    </source>
</evidence>
<evidence type="ECO:0000256" key="20">
    <source>
        <dbReference type="SAM" id="Phobius"/>
    </source>
</evidence>
<keyword evidence="17" id="KW-1208">Phospholipid metabolism</keyword>
<evidence type="ECO:0000256" key="5">
    <source>
        <dbReference type="ARBA" id="ARBA00010185"/>
    </source>
</evidence>
<dbReference type="Proteomes" id="UP000247781">
    <property type="component" value="Unassembled WGS sequence"/>
</dbReference>
<evidence type="ECO:0000256" key="15">
    <source>
        <dbReference type="ARBA" id="ARBA00023136"/>
    </source>
</evidence>
<dbReference type="Pfam" id="PF01148">
    <property type="entry name" value="CTP_transf_1"/>
    <property type="match status" value="1"/>
</dbReference>
<comment type="pathway">
    <text evidence="3 18">Phospholipid metabolism; CDP-diacylglycerol biosynthesis; CDP-diacylglycerol from sn-glycerol 3-phosphate: step 3/3.</text>
</comment>
<proteinExistence type="inferred from homology"/>
<keyword evidence="9" id="KW-0444">Lipid biosynthesis</keyword>
<sequence>MADQQATPVPDTDDGPTEPPKKASRAGRDLPAAIAVGVLLGAMAIGILNFAPKGWLAVLAVAMPIATYEVVRRLKEAGYSLPLIPLLIGGQAMIWLTWPFGPAGLLGAYAGTIVVCMVWRLVGQGLSEQPVNYLRDISATVLLATWVPLFASFTALLIFQDHGGIRTFTVIVTVVFADIGGYVAGVLFGKHLMAPAISPKKSWEGLGGSLFFGITASVLTVAFLLDKPAWVGVPLGLMLVITGVLGDLVESQVKRDLGIKDMGTLLPGHGGLMDRIDAMLPSAVAGWIVLTLLA</sequence>
<keyword evidence="16" id="KW-0594">Phospholipid biosynthesis</keyword>
<evidence type="ECO:0000256" key="12">
    <source>
        <dbReference type="ARBA" id="ARBA00022695"/>
    </source>
</evidence>
<evidence type="ECO:0000256" key="3">
    <source>
        <dbReference type="ARBA" id="ARBA00005119"/>
    </source>
</evidence>
<dbReference type="RefSeq" id="WP_181428061.1">
    <property type="nucleotide sequence ID" value="NZ_QJJU01000002.1"/>
</dbReference>
<dbReference type="PROSITE" id="PS01315">
    <property type="entry name" value="CDS"/>
    <property type="match status" value="1"/>
</dbReference>
<dbReference type="UniPathway" id="UPA00557">
    <property type="reaction ID" value="UER00614"/>
</dbReference>
<dbReference type="EMBL" id="QJJU01000002">
    <property type="protein sequence ID" value="PXX12184.1"/>
    <property type="molecule type" value="Genomic_DNA"/>
</dbReference>
<dbReference type="AlphaFoldDB" id="A0A318HMK9"/>
<dbReference type="PANTHER" id="PTHR46382">
    <property type="entry name" value="PHOSPHATIDATE CYTIDYLYLTRANSFERASE"/>
    <property type="match status" value="1"/>
</dbReference>
<evidence type="ECO:0000313" key="22">
    <source>
        <dbReference type="Proteomes" id="UP000247781"/>
    </source>
</evidence>
<organism evidence="21 22">
    <name type="scientific">Mycolicibacterium moriokaense</name>
    <dbReference type="NCBI Taxonomy" id="39691"/>
    <lineage>
        <taxon>Bacteria</taxon>
        <taxon>Bacillati</taxon>
        <taxon>Actinomycetota</taxon>
        <taxon>Actinomycetes</taxon>
        <taxon>Mycobacteriales</taxon>
        <taxon>Mycobacteriaceae</taxon>
        <taxon>Mycolicibacterium</taxon>
    </lineage>
</organism>
<comment type="caution">
    <text evidence="21">The sequence shown here is derived from an EMBL/GenBank/DDBJ whole genome shotgun (WGS) entry which is preliminary data.</text>
</comment>
<keyword evidence="12 18" id="KW-0548">Nucleotidyltransferase</keyword>
<evidence type="ECO:0000256" key="16">
    <source>
        <dbReference type="ARBA" id="ARBA00023209"/>
    </source>
</evidence>
<reference evidence="21 22" key="2">
    <citation type="submission" date="2018-06" db="EMBL/GenBank/DDBJ databases">
        <title>Sequencing of bacterial isolates from soil warming experiment in Harvard Forest, Massachusetts, USA.</title>
        <authorList>
            <person name="Deangelis K.PhD."/>
        </authorList>
    </citation>
    <scope>NUCLEOTIDE SEQUENCE [LARGE SCALE GENOMIC DNA]</scope>
    <source>
        <strain evidence="21 22">GAS496</strain>
    </source>
</reference>
<feature type="transmembrane region" description="Helical" evidence="20">
    <location>
        <begin position="208"/>
        <end position="225"/>
    </location>
</feature>
<evidence type="ECO:0000256" key="8">
    <source>
        <dbReference type="ARBA" id="ARBA00022475"/>
    </source>
</evidence>
<comment type="similarity">
    <text evidence="5 18">Belongs to the CDS family.</text>
</comment>